<evidence type="ECO:0000313" key="3">
    <source>
        <dbReference type="Proteomes" id="UP000029647"/>
    </source>
</evidence>
<sequence>MKIFFTTLLTVLLYNTVLANDKLKDGVFTSPHGEVHILNSKSGNKAVGLYNKYGHILLSPFTITGRGTVYTGAFSNNCKNGLVSFSPNSTNGWNGNYKWKTTTGFNKWDGGWNGTLQSTNFPNNELTKTFQTKLGTMQLIQNSNGRVAGFLYTNNKEFYVYGDYKNKQFKGYITSDENTIKCNTGFTLSFDWNHGIYGTVTVPGFSKQNFRGSESRNLLELKFQTIKNYANKGRPRDKEWGGKINITMILYDDIGTLFTRDLYTDRTNKRYQENQSYDVNRTVSGDIFYSLVGPAGYYSNPRLGFSFTHRRTRASNAEDRLRLSTISLKSILEYLNFQRDASSFVNGPDGRKIIPDSDHTFWLTEANGKRTVRGYAFIKYGNDDKWGGYFYTLKLK</sequence>
<dbReference type="AlphaFoldDB" id="A0A090WCN1"/>
<gene>
    <name evidence="2" type="ORF">JCM19275_3581</name>
</gene>
<evidence type="ECO:0000256" key="1">
    <source>
        <dbReference type="SAM" id="SignalP"/>
    </source>
</evidence>
<keyword evidence="1" id="KW-0732">Signal</keyword>
<evidence type="ECO:0000313" key="2">
    <source>
        <dbReference type="EMBL" id="GAL74726.1"/>
    </source>
</evidence>
<accession>A0A090WCN1</accession>
<organism evidence="2 3">
    <name type="scientific">Nonlabens ulvanivorans</name>
    <name type="common">Persicivirga ulvanivorans</name>
    <dbReference type="NCBI Taxonomy" id="906888"/>
    <lineage>
        <taxon>Bacteria</taxon>
        <taxon>Pseudomonadati</taxon>
        <taxon>Bacteroidota</taxon>
        <taxon>Flavobacteriia</taxon>
        <taxon>Flavobacteriales</taxon>
        <taxon>Flavobacteriaceae</taxon>
        <taxon>Nonlabens</taxon>
    </lineage>
</organism>
<dbReference type="Proteomes" id="UP000029647">
    <property type="component" value="Unassembled WGS sequence"/>
</dbReference>
<protein>
    <submittedName>
        <fullName evidence="2">Uncharacterized protein</fullName>
    </submittedName>
</protein>
<proteinExistence type="predicted"/>
<name>A0A090WCN1_NONUL</name>
<comment type="caution">
    <text evidence="2">The sequence shown here is derived from an EMBL/GenBank/DDBJ whole genome shotgun (WGS) entry which is preliminary data.</text>
</comment>
<dbReference type="EMBL" id="BBNT01000002">
    <property type="protein sequence ID" value="GAL74726.1"/>
    <property type="molecule type" value="Genomic_DNA"/>
</dbReference>
<feature type="signal peptide" evidence="1">
    <location>
        <begin position="1"/>
        <end position="19"/>
    </location>
</feature>
<reference evidence="2 3" key="1">
    <citation type="journal article" date="2014" name="Genome Announc.">
        <title>Draft Genome Sequences of Marine Flavobacterium Nonlabens Strains NR17, NR24, NR27, NR32, NR33, and Ara13.</title>
        <authorList>
            <person name="Nakanishi M."/>
            <person name="Meirelles P."/>
            <person name="Suzuki R."/>
            <person name="Takatani N."/>
            <person name="Mino S."/>
            <person name="Suda W."/>
            <person name="Oshima K."/>
            <person name="Hattori M."/>
            <person name="Ohkuma M."/>
            <person name="Hosokawa M."/>
            <person name="Miyashita K."/>
            <person name="Thompson F.L."/>
            <person name="Niwa A."/>
            <person name="Sawabe T."/>
            <person name="Sawabe T."/>
        </authorList>
    </citation>
    <scope>NUCLEOTIDE SEQUENCE [LARGE SCALE GENOMIC DNA]</scope>
    <source>
        <strain evidence="3">JCM19275</strain>
    </source>
</reference>
<feature type="chain" id="PRO_5001868122" evidence="1">
    <location>
        <begin position="20"/>
        <end position="396"/>
    </location>
</feature>